<accession>A0A087UCS4</accession>
<protein>
    <submittedName>
        <fullName evidence="1">Uncharacterized protein</fullName>
    </submittedName>
</protein>
<evidence type="ECO:0000313" key="1">
    <source>
        <dbReference type="EMBL" id="KFM75163.1"/>
    </source>
</evidence>
<feature type="non-terminal residue" evidence="1">
    <location>
        <position position="62"/>
    </location>
</feature>
<keyword evidence="2" id="KW-1185">Reference proteome</keyword>
<gene>
    <name evidence="1" type="ORF">X975_15329</name>
</gene>
<name>A0A087UCS4_STEMI</name>
<reference evidence="1 2" key="1">
    <citation type="submission" date="2013-11" db="EMBL/GenBank/DDBJ databases">
        <title>Genome sequencing of Stegodyphus mimosarum.</title>
        <authorList>
            <person name="Bechsgaard J."/>
        </authorList>
    </citation>
    <scope>NUCLEOTIDE SEQUENCE [LARGE SCALE GENOMIC DNA]</scope>
</reference>
<dbReference type="OrthoDB" id="2018246at2759"/>
<organism evidence="1 2">
    <name type="scientific">Stegodyphus mimosarum</name>
    <name type="common">African social velvet spider</name>
    <dbReference type="NCBI Taxonomy" id="407821"/>
    <lineage>
        <taxon>Eukaryota</taxon>
        <taxon>Metazoa</taxon>
        <taxon>Ecdysozoa</taxon>
        <taxon>Arthropoda</taxon>
        <taxon>Chelicerata</taxon>
        <taxon>Arachnida</taxon>
        <taxon>Araneae</taxon>
        <taxon>Araneomorphae</taxon>
        <taxon>Entelegynae</taxon>
        <taxon>Eresoidea</taxon>
        <taxon>Eresidae</taxon>
        <taxon>Stegodyphus</taxon>
    </lineage>
</organism>
<dbReference type="Proteomes" id="UP000054359">
    <property type="component" value="Unassembled WGS sequence"/>
</dbReference>
<sequence length="62" mass="7040">MLAQSRKLEQELLAEDGVRSNSVPDVMQNPEFHREQDFQEVARWLQDKPAEADDAATEPNTG</sequence>
<dbReference type="EMBL" id="KK119244">
    <property type="protein sequence ID" value="KFM75163.1"/>
    <property type="molecule type" value="Genomic_DNA"/>
</dbReference>
<evidence type="ECO:0000313" key="2">
    <source>
        <dbReference type="Proteomes" id="UP000054359"/>
    </source>
</evidence>
<proteinExistence type="predicted"/>
<dbReference type="AlphaFoldDB" id="A0A087UCS4"/>